<feature type="region of interest" description="Disordered" evidence="5">
    <location>
        <begin position="122"/>
        <end position="141"/>
    </location>
</feature>
<feature type="region of interest" description="Disordered" evidence="5">
    <location>
        <begin position="1"/>
        <end position="57"/>
    </location>
</feature>
<feature type="region of interest" description="Disordered" evidence="5">
    <location>
        <begin position="210"/>
        <end position="230"/>
    </location>
</feature>
<protein>
    <submittedName>
        <fullName evidence="7">Spn-E protein</fullName>
    </submittedName>
</protein>
<feature type="domain" description="Helicase ATP-binding" evidence="6">
    <location>
        <begin position="473"/>
        <end position="633"/>
    </location>
</feature>
<dbReference type="Gene3D" id="2.130.10.10">
    <property type="entry name" value="YVTN repeat-like/Quinoprotein amine dehydrogenase"/>
    <property type="match status" value="1"/>
</dbReference>
<reference evidence="7" key="1">
    <citation type="submission" date="2021-02" db="EMBL/GenBank/DDBJ databases">
        <authorList>
            <person name="Dougan E. K."/>
            <person name="Rhodes N."/>
            <person name="Thang M."/>
            <person name="Chan C."/>
        </authorList>
    </citation>
    <scope>NUCLEOTIDE SEQUENCE</scope>
</reference>
<name>A0A812KDL7_SYMPI</name>
<dbReference type="Gene3D" id="3.40.50.300">
    <property type="entry name" value="P-loop containing nucleotide triphosphate hydrolases"/>
    <property type="match status" value="3"/>
</dbReference>
<keyword evidence="1" id="KW-0547">Nucleotide-binding</keyword>
<dbReference type="InterPro" id="IPR027417">
    <property type="entry name" value="P-loop_NTPase"/>
</dbReference>
<evidence type="ECO:0000256" key="4">
    <source>
        <dbReference type="ARBA" id="ARBA00022840"/>
    </source>
</evidence>
<evidence type="ECO:0000259" key="6">
    <source>
        <dbReference type="PROSITE" id="PS51192"/>
    </source>
</evidence>
<dbReference type="InterPro" id="IPR011545">
    <property type="entry name" value="DEAD/DEAH_box_helicase_dom"/>
</dbReference>
<dbReference type="PANTHER" id="PTHR18934:SF237">
    <property type="entry name" value="ATP-DEPENDENT DNA_RNA HELICASE DHX36"/>
    <property type="match status" value="1"/>
</dbReference>
<keyword evidence="4" id="KW-0067">ATP-binding</keyword>
<evidence type="ECO:0000313" key="8">
    <source>
        <dbReference type="Proteomes" id="UP000649617"/>
    </source>
</evidence>
<dbReference type="SUPFAM" id="SSF52540">
    <property type="entry name" value="P-loop containing nucleoside triphosphate hydrolases"/>
    <property type="match status" value="2"/>
</dbReference>
<comment type="caution">
    <text evidence="7">The sequence shown here is derived from an EMBL/GenBank/DDBJ whole genome shotgun (WGS) entry which is preliminary data.</text>
</comment>
<keyword evidence="2" id="KW-0378">Hydrolase</keyword>
<dbReference type="Proteomes" id="UP000649617">
    <property type="component" value="Unassembled WGS sequence"/>
</dbReference>
<evidence type="ECO:0000256" key="2">
    <source>
        <dbReference type="ARBA" id="ARBA00022801"/>
    </source>
</evidence>
<sequence length="1470" mass="158951">MFCRQGSATDDAAHEEERVAPSDTSVPDASKGSTELAAEEDNVGDDVLDGLPTGENGLQALADDGTQAVDRAGLDASPRVSENNPARVFSAEEPFVQQTVAHKEALMDAQDDPWQVLEDQQAMAWAAGSAETKPSSDVGEDPWQVLEDQKAMAWAAGTAEADSSLDVGEDPWQVLEDQKAMAWAAGTAKTDSSPDVGEDPWQVLEDQQAMAWAAGSAETKPSSDVGEDPWQVLEDQKAMAWAAGTAEAYSSPDAGEDPWQVLEDQKAMAWAAGTAETDSSPDAGGDPWQVLEDQKAMAWAAGTAETDSSPDAGEDPWQVLEDQKAMAWAAGTAEADSSPDAGEDPWQVLEDQKAMAWAAGTAEADSSPDAGEDPWQVLEGRVAATWEDASAWTQQDDVRTNEWSDTESASSFGSEEDAWLDGDDPWRLQDEREQKQRAELMLLASSKKPEVTELPKQPLPDELPIEALRKEILQAVRSERVTILVGATGCGKSTRLPQFLMNEPRARVLVTQPRRVAAVEIARRVASERGEEIGQNVGYRISGETILGSGKLQFATIGYVLSWFLAKPEHFGSFTHVVIDEVHERAADMEMFLLLTKLLMYFFRLPKVVLMSATLQPEEFSNYFSDFVDAGESISVLDPLVRKGATYIGRAKQHTKGSVCSEAWENLSSAGDLPGIEEMRNLHSVATCISWLGLLLLGLAVADDCIVNQSSLAITAGAWAVKVQDDLAYVTGYLSNALAIVNISDHTNLTMVGYVQSDDLLLGPTGLTLAGNLAFVALELSTLAVVNVSDPERPEVIGTVDESSEYPYAYGVATDGNFVYTLSYDAATLLVINVSTPSQPQVIGKVTDMRLKGAGDLLIVGDIAWVVSADLPGVAMVNISMPTDPFIITAIQDAVYLDGAYGIAVRGDLAYVVSYYSHSLAILNVSDPHEPSLLGALADTKNLYGAYSITIEGDQAYVPCLDGESVAVVNISDDLVSEYQDLLPGTVYSLVETAAEQFEQAWEDGQLNSPSVLPGLPELAVQLVPYFAKANSTLLVFMPGLVELSNLSALFTPEALKAFPTSNPWGTPSSYQVFVLHSIVPRSEQELVFRAPTGGKCHIVLASNIAESSLTLPGSAPLLKFENEQPKLCNEGLAVLEALPGPVCPIAFVGDGRSGKSFLASKIVGEGTFKDDDSEDAVTEGIDVAALSCHPGHLLVLDCEGGNNAMSKSHSIVTVVGALFATALVFVTDGKASEAAVEALGRMLEERALIKCDGTGTLQAQSLLFVVNQNRLRYGEDALEKILAADHGEERKEIRTLISNAYPENRRQFFTIPVDNKRDFEEKWEAFHAAMRNAAVPLKMGKLWMTGAQVVHMLRRVEEELRTRGKVSLPSLHRHVILDGWLKPTVGQVLQSRMDKLLENFSQEEFATQKVGSVDGSCADCKKSAAGWLDPDVEEFFCEDCWRKFSPKVLKCCFCSNFHPWILGRVERVT</sequence>
<feature type="compositionally biased region" description="Polar residues" evidence="5">
    <location>
        <begin position="403"/>
        <end position="413"/>
    </location>
</feature>
<feature type="region of interest" description="Disordered" evidence="5">
    <location>
        <begin position="393"/>
        <end position="425"/>
    </location>
</feature>
<evidence type="ECO:0000256" key="3">
    <source>
        <dbReference type="ARBA" id="ARBA00022806"/>
    </source>
</evidence>
<feature type="region of interest" description="Disordered" evidence="5">
    <location>
        <begin position="183"/>
        <end position="202"/>
    </location>
</feature>
<proteinExistence type="predicted"/>
<dbReference type="InterPro" id="IPR015943">
    <property type="entry name" value="WD40/YVTN_repeat-like_dom_sf"/>
</dbReference>
<dbReference type="OrthoDB" id="442673at2759"/>
<dbReference type="Pfam" id="PF00270">
    <property type="entry name" value="DEAD"/>
    <property type="match status" value="1"/>
</dbReference>
<dbReference type="EMBL" id="CAJNIZ010003715">
    <property type="protein sequence ID" value="CAE7225101.1"/>
    <property type="molecule type" value="Genomic_DNA"/>
</dbReference>
<dbReference type="GO" id="GO:0005524">
    <property type="term" value="F:ATP binding"/>
    <property type="evidence" value="ECO:0007669"/>
    <property type="project" value="UniProtKB-KW"/>
</dbReference>
<dbReference type="InterPro" id="IPR014001">
    <property type="entry name" value="Helicase_ATP-bd"/>
</dbReference>
<dbReference type="GO" id="GO:0005634">
    <property type="term" value="C:nucleus"/>
    <property type="evidence" value="ECO:0007669"/>
    <property type="project" value="TreeGrafter"/>
</dbReference>
<dbReference type="PANTHER" id="PTHR18934">
    <property type="entry name" value="ATP-DEPENDENT RNA HELICASE"/>
    <property type="match status" value="1"/>
</dbReference>
<evidence type="ECO:0000256" key="1">
    <source>
        <dbReference type="ARBA" id="ARBA00022741"/>
    </source>
</evidence>
<dbReference type="GO" id="GO:0003723">
    <property type="term" value="F:RNA binding"/>
    <property type="evidence" value="ECO:0007669"/>
    <property type="project" value="TreeGrafter"/>
</dbReference>
<keyword evidence="8" id="KW-1185">Reference proteome</keyword>
<feature type="non-terminal residue" evidence="7">
    <location>
        <position position="1470"/>
    </location>
</feature>
<gene>
    <name evidence="7" type="primary">spn-E</name>
    <name evidence="7" type="ORF">SPIL2461_LOCUS3133</name>
</gene>
<feature type="compositionally biased region" description="Polar residues" evidence="5">
    <location>
        <begin position="22"/>
        <end position="33"/>
    </location>
</feature>
<accession>A0A812KDL7</accession>
<dbReference type="Pfam" id="PF08309">
    <property type="entry name" value="LVIVD"/>
    <property type="match status" value="4"/>
</dbReference>
<dbReference type="GO" id="GO:0004386">
    <property type="term" value="F:helicase activity"/>
    <property type="evidence" value="ECO:0007669"/>
    <property type="project" value="UniProtKB-KW"/>
</dbReference>
<feature type="compositionally biased region" description="Acidic residues" evidence="5">
    <location>
        <begin position="37"/>
        <end position="48"/>
    </location>
</feature>
<dbReference type="InterPro" id="IPR013211">
    <property type="entry name" value="LVIVD"/>
</dbReference>
<feature type="compositionally biased region" description="Basic and acidic residues" evidence="5">
    <location>
        <begin position="11"/>
        <end position="20"/>
    </location>
</feature>
<dbReference type="GO" id="GO:0016787">
    <property type="term" value="F:hydrolase activity"/>
    <property type="evidence" value="ECO:0007669"/>
    <property type="project" value="UniProtKB-KW"/>
</dbReference>
<organism evidence="7 8">
    <name type="scientific">Symbiodinium pilosum</name>
    <name type="common">Dinoflagellate</name>
    <dbReference type="NCBI Taxonomy" id="2952"/>
    <lineage>
        <taxon>Eukaryota</taxon>
        <taxon>Sar</taxon>
        <taxon>Alveolata</taxon>
        <taxon>Dinophyceae</taxon>
        <taxon>Suessiales</taxon>
        <taxon>Symbiodiniaceae</taxon>
        <taxon>Symbiodinium</taxon>
    </lineage>
</organism>
<evidence type="ECO:0000256" key="5">
    <source>
        <dbReference type="SAM" id="MobiDB-lite"/>
    </source>
</evidence>
<evidence type="ECO:0000313" key="7">
    <source>
        <dbReference type="EMBL" id="CAE7225101.1"/>
    </source>
</evidence>
<feature type="region of interest" description="Disordered" evidence="5">
    <location>
        <begin position="243"/>
        <end position="318"/>
    </location>
</feature>
<dbReference type="CDD" id="cd17917">
    <property type="entry name" value="DEXHc_RHA-like"/>
    <property type="match status" value="1"/>
</dbReference>
<dbReference type="SMART" id="SM00487">
    <property type="entry name" value="DEXDc"/>
    <property type="match status" value="1"/>
</dbReference>
<keyword evidence="3" id="KW-0347">Helicase</keyword>
<feature type="compositionally biased region" description="Acidic residues" evidence="5">
    <location>
        <begin position="414"/>
        <end position="423"/>
    </location>
</feature>
<dbReference type="SUPFAM" id="SSF63825">
    <property type="entry name" value="YWTD domain"/>
    <property type="match status" value="1"/>
</dbReference>
<dbReference type="PROSITE" id="PS51192">
    <property type="entry name" value="HELICASE_ATP_BIND_1"/>
    <property type="match status" value="1"/>
</dbReference>